<dbReference type="AlphaFoldDB" id="A0ABD0KE00"/>
<gene>
    <name evidence="1" type="ORF">BaRGS_00023492</name>
</gene>
<evidence type="ECO:0000313" key="2">
    <source>
        <dbReference type="Proteomes" id="UP001519460"/>
    </source>
</evidence>
<evidence type="ECO:0000313" key="1">
    <source>
        <dbReference type="EMBL" id="KAK7485241.1"/>
    </source>
</evidence>
<protein>
    <submittedName>
        <fullName evidence="1">Uncharacterized protein</fullName>
    </submittedName>
</protein>
<accession>A0ABD0KE00</accession>
<comment type="caution">
    <text evidence="1">The sequence shown here is derived from an EMBL/GenBank/DDBJ whole genome shotgun (WGS) entry which is preliminary data.</text>
</comment>
<dbReference type="EMBL" id="JACVVK020000197">
    <property type="protein sequence ID" value="KAK7485241.1"/>
    <property type="molecule type" value="Genomic_DNA"/>
</dbReference>
<organism evidence="1 2">
    <name type="scientific">Batillaria attramentaria</name>
    <dbReference type="NCBI Taxonomy" id="370345"/>
    <lineage>
        <taxon>Eukaryota</taxon>
        <taxon>Metazoa</taxon>
        <taxon>Spiralia</taxon>
        <taxon>Lophotrochozoa</taxon>
        <taxon>Mollusca</taxon>
        <taxon>Gastropoda</taxon>
        <taxon>Caenogastropoda</taxon>
        <taxon>Sorbeoconcha</taxon>
        <taxon>Cerithioidea</taxon>
        <taxon>Batillariidae</taxon>
        <taxon>Batillaria</taxon>
    </lineage>
</organism>
<keyword evidence="2" id="KW-1185">Reference proteome</keyword>
<name>A0ABD0KE00_9CAEN</name>
<reference evidence="1 2" key="1">
    <citation type="journal article" date="2023" name="Sci. Data">
        <title>Genome assembly of the Korean intertidal mud-creeper Batillaria attramentaria.</title>
        <authorList>
            <person name="Patra A.K."/>
            <person name="Ho P.T."/>
            <person name="Jun S."/>
            <person name="Lee S.J."/>
            <person name="Kim Y."/>
            <person name="Won Y.J."/>
        </authorList>
    </citation>
    <scope>NUCLEOTIDE SEQUENCE [LARGE SCALE GENOMIC DNA]</scope>
    <source>
        <strain evidence="1">Wonlab-2016</strain>
    </source>
</reference>
<dbReference type="Proteomes" id="UP001519460">
    <property type="component" value="Unassembled WGS sequence"/>
</dbReference>
<proteinExistence type="predicted"/>
<sequence length="76" mass="7846">MQPAATGESSANTLAPPTIDWDSLAHLRSANNSEMSSQAQSHGTFIALSPAVGGTLRGGKDQLAKWVIPSLPTIST</sequence>